<gene>
    <name evidence="1" type="ORF">CLUMA_CG021172</name>
</gene>
<keyword evidence="2" id="KW-1185">Reference proteome</keyword>
<dbReference type="Proteomes" id="UP000183832">
    <property type="component" value="Unassembled WGS sequence"/>
</dbReference>
<proteinExistence type="predicted"/>
<organism evidence="1 2">
    <name type="scientific">Clunio marinus</name>
    <dbReference type="NCBI Taxonomy" id="568069"/>
    <lineage>
        <taxon>Eukaryota</taxon>
        <taxon>Metazoa</taxon>
        <taxon>Ecdysozoa</taxon>
        <taxon>Arthropoda</taxon>
        <taxon>Hexapoda</taxon>
        <taxon>Insecta</taxon>
        <taxon>Pterygota</taxon>
        <taxon>Neoptera</taxon>
        <taxon>Endopterygota</taxon>
        <taxon>Diptera</taxon>
        <taxon>Nematocera</taxon>
        <taxon>Chironomoidea</taxon>
        <taxon>Chironomidae</taxon>
        <taxon>Clunio</taxon>
    </lineage>
</organism>
<reference evidence="1 2" key="1">
    <citation type="submission" date="2015-04" db="EMBL/GenBank/DDBJ databases">
        <authorList>
            <person name="Syromyatnikov M.Y."/>
            <person name="Popov V.N."/>
        </authorList>
    </citation>
    <scope>NUCLEOTIDE SEQUENCE [LARGE SCALE GENOMIC DNA]</scope>
</reference>
<evidence type="ECO:0000313" key="1">
    <source>
        <dbReference type="EMBL" id="CRL07904.1"/>
    </source>
</evidence>
<protein>
    <submittedName>
        <fullName evidence="1">CLUMA_CG021172, isoform A</fullName>
    </submittedName>
</protein>
<sequence length="73" mass="8481">MLSLPHEIMSTIGRREIKLFISNSHKRLTKRTQSGLEKCQNDISNKTATSCMEKDEFLRLQKRDSVSETKINK</sequence>
<accession>A0A1J1J683</accession>
<name>A0A1J1J683_9DIPT</name>
<dbReference type="EMBL" id="CVRI01000074">
    <property type="protein sequence ID" value="CRL07904.1"/>
    <property type="molecule type" value="Genomic_DNA"/>
</dbReference>
<evidence type="ECO:0000313" key="2">
    <source>
        <dbReference type="Proteomes" id="UP000183832"/>
    </source>
</evidence>
<dbReference type="AlphaFoldDB" id="A0A1J1J683"/>